<accession>A0ABV9ZI10</accession>
<evidence type="ECO:0000313" key="1">
    <source>
        <dbReference type="EMBL" id="MFC5140667.1"/>
    </source>
</evidence>
<sequence length="55" mass="6125">MRTALERSPWTVGRPWVATNPTGLRTLTFGAGRAVLVFGIIDRERRVFLVSLVIA</sequence>
<gene>
    <name evidence="1" type="ORF">ACFPK1_20690</name>
</gene>
<evidence type="ECO:0000313" key="2">
    <source>
        <dbReference type="Proteomes" id="UP001596175"/>
    </source>
</evidence>
<dbReference type="Proteomes" id="UP001596175">
    <property type="component" value="Unassembled WGS sequence"/>
</dbReference>
<name>A0ABV9ZI10_9PSEU</name>
<keyword evidence="2" id="KW-1185">Reference proteome</keyword>
<reference evidence="2" key="1">
    <citation type="journal article" date="2019" name="Int. J. Syst. Evol. Microbiol.">
        <title>The Global Catalogue of Microorganisms (GCM) 10K type strain sequencing project: providing services to taxonomists for standard genome sequencing and annotation.</title>
        <authorList>
            <consortium name="The Broad Institute Genomics Platform"/>
            <consortium name="The Broad Institute Genome Sequencing Center for Infectious Disease"/>
            <person name="Wu L."/>
            <person name="Ma J."/>
        </authorList>
    </citation>
    <scope>NUCLEOTIDE SEQUENCE [LARGE SCALE GENOMIC DNA]</scope>
    <source>
        <strain evidence="2">XZYJ18</strain>
    </source>
</reference>
<protein>
    <submittedName>
        <fullName evidence="1">Uncharacterized protein</fullName>
    </submittedName>
</protein>
<dbReference type="EMBL" id="JBHSKG010000011">
    <property type="protein sequence ID" value="MFC5140667.1"/>
    <property type="molecule type" value="Genomic_DNA"/>
</dbReference>
<proteinExistence type="predicted"/>
<comment type="caution">
    <text evidence="1">The sequence shown here is derived from an EMBL/GenBank/DDBJ whole genome shotgun (WGS) entry which is preliminary data.</text>
</comment>
<organism evidence="1 2">
    <name type="scientific">Actinomycetospora rhizophila</name>
    <dbReference type="NCBI Taxonomy" id="1416876"/>
    <lineage>
        <taxon>Bacteria</taxon>
        <taxon>Bacillati</taxon>
        <taxon>Actinomycetota</taxon>
        <taxon>Actinomycetes</taxon>
        <taxon>Pseudonocardiales</taxon>
        <taxon>Pseudonocardiaceae</taxon>
        <taxon>Actinomycetospora</taxon>
    </lineage>
</organism>
<dbReference type="RefSeq" id="WP_378022825.1">
    <property type="nucleotide sequence ID" value="NZ_JBHSKG010000011.1"/>
</dbReference>